<dbReference type="InterPro" id="IPR050350">
    <property type="entry name" value="Compl-Cell_Adhes-Reg"/>
</dbReference>
<keyword evidence="1 5" id="KW-0768">Sushi</keyword>
<keyword evidence="8" id="KW-0430">Lectin</keyword>
<feature type="region of interest" description="Disordered" evidence="6">
    <location>
        <begin position="168"/>
        <end position="204"/>
    </location>
</feature>
<evidence type="ECO:0000313" key="8">
    <source>
        <dbReference type="EMBL" id="JAR93967.1"/>
    </source>
</evidence>
<evidence type="ECO:0000256" key="1">
    <source>
        <dbReference type="ARBA" id="ARBA00022659"/>
    </source>
</evidence>
<reference evidence="8" key="1">
    <citation type="journal article" date="2018" name="PLoS Negl. Trop. Dis.">
        <title>Sialome diversity of ticks revealed by RNAseq of single tick salivary glands.</title>
        <authorList>
            <person name="Perner J."/>
            <person name="Kropackova S."/>
            <person name="Kopacek P."/>
            <person name="Ribeiro J.M."/>
        </authorList>
    </citation>
    <scope>NUCLEOTIDE SEQUENCE</scope>
    <source>
        <strain evidence="8">Siblings of single egg batch collected in Ceske Budejovice</strain>
        <tissue evidence="8">Salivary glands</tissue>
    </source>
</reference>
<organism evidence="8">
    <name type="scientific">Ixodes ricinus</name>
    <name type="common">Common tick</name>
    <name type="synonym">Acarus ricinus</name>
    <dbReference type="NCBI Taxonomy" id="34613"/>
    <lineage>
        <taxon>Eukaryota</taxon>
        <taxon>Metazoa</taxon>
        <taxon>Ecdysozoa</taxon>
        <taxon>Arthropoda</taxon>
        <taxon>Chelicerata</taxon>
        <taxon>Arachnida</taxon>
        <taxon>Acari</taxon>
        <taxon>Parasitiformes</taxon>
        <taxon>Ixodida</taxon>
        <taxon>Ixodoidea</taxon>
        <taxon>Ixodidae</taxon>
        <taxon>Ixodinae</taxon>
        <taxon>Ixodes</taxon>
    </lineage>
</organism>
<sequence>MRFACQSNLVLEGPEHIHCLLTGEWDAKPPVCVQPQTTQAPGCDVSDFFTAAPYLVVINASASEVALGTVFEAFCDDKGYILEGRSRVTCKANRIWDFDAKMTCVKGCPNFADQDERLIIDGILPTYRLGNSITLSCPRGTELNPHVERMICLGDGWSETELPHCLDTEQENHKQKTRGSSKSRVSDGRKGAHRRASSPALPSF</sequence>
<proteinExistence type="predicted"/>
<dbReference type="GO" id="GO:0030246">
    <property type="term" value="F:carbohydrate binding"/>
    <property type="evidence" value="ECO:0007669"/>
    <property type="project" value="UniProtKB-KW"/>
</dbReference>
<evidence type="ECO:0000256" key="4">
    <source>
        <dbReference type="ARBA" id="ARBA00023180"/>
    </source>
</evidence>
<evidence type="ECO:0000256" key="2">
    <source>
        <dbReference type="ARBA" id="ARBA00022737"/>
    </source>
</evidence>
<dbReference type="InterPro" id="IPR000436">
    <property type="entry name" value="Sushi_SCR_CCP_dom"/>
</dbReference>
<dbReference type="PROSITE" id="PS50923">
    <property type="entry name" value="SUSHI"/>
    <property type="match status" value="2"/>
</dbReference>
<accession>A0A147BTA1</accession>
<dbReference type="Pfam" id="PF00084">
    <property type="entry name" value="Sushi"/>
    <property type="match status" value="2"/>
</dbReference>
<evidence type="ECO:0000259" key="7">
    <source>
        <dbReference type="PROSITE" id="PS50923"/>
    </source>
</evidence>
<dbReference type="AlphaFoldDB" id="A0A147BTA1"/>
<evidence type="ECO:0000256" key="6">
    <source>
        <dbReference type="SAM" id="MobiDB-lite"/>
    </source>
</evidence>
<evidence type="ECO:0000256" key="3">
    <source>
        <dbReference type="ARBA" id="ARBA00023157"/>
    </source>
</evidence>
<dbReference type="Gene3D" id="2.10.70.10">
    <property type="entry name" value="Complement Module, domain 1"/>
    <property type="match status" value="3"/>
</dbReference>
<dbReference type="CDD" id="cd00033">
    <property type="entry name" value="CCP"/>
    <property type="match status" value="1"/>
</dbReference>
<protein>
    <submittedName>
        <fullName evidence="8">Putative p-selectin</fullName>
    </submittedName>
</protein>
<keyword evidence="4" id="KW-0325">Glycoprotein</keyword>
<keyword evidence="2" id="KW-0677">Repeat</keyword>
<dbReference type="EMBL" id="GEGO01001437">
    <property type="protein sequence ID" value="JAR93967.1"/>
    <property type="molecule type" value="Transcribed_RNA"/>
</dbReference>
<dbReference type="PANTHER" id="PTHR19325:SF575">
    <property type="entry name" value="LOCOMOTION-RELATED PROTEIN HIKARU GENKI"/>
    <property type="match status" value="1"/>
</dbReference>
<dbReference type="InterPro" id="IPR035976">
    <property type="entry name" value="Sushi/SCR/CCP_sf"/>
</dbReference>
<dbReference type="PANTHER" id="PTHR19325">
    <property type="entry name" value="COMPLEMENT COMPONENT-RELATED SUSHI DOMAIN-CONTAINING"/>
    <property type="match status" value="1"/>
</dbReference>
<dbReference type="SUPFAM" id="SSF57535">
    <property type="entry name" value="Complement control module/SCR domain"/>
    <property type="match status" value="3"/>
</dbReference>
<feature type="disulfide bond" evidence="5">
    <location>
        <begin position="5"/>
        <end position="32"/>
    </location>
</feature>
<comment type="caution">
    <text evidence="5">Lacks conserved residue(s) required for the propagation of feature annotation.</text>
</comment>
<feature type="domain" description="Sushi" evidence="7">
    <location>
        <begin position="1"/>
        <end position="34"/>
    </location>
</feature>
<feature type="domain" description="Sushi" evidence="7">
    <location>
        <begin position="106"/>
        <end position="167"/>
    </location>
</feature>
<keyword evidence="3 5" id="KW-1015">Disulfide bond</keyword>
<name>A0A147BTA1_IXORI</name>
<dbReference type="SMART" id="SM00032">
    <property type="entry name" value="CCP"/>
    <property type="match status" value="2"/>
</dbReference>
<evidence type="ECO:0000256" key="5">
    <source>
        <dbReference type="PROSITE-ProRule" id="PRU00302"/>
    </source>
</evidence>